<gene>
    <name evidence="1" type="ORF">SAMN04488004_10269</name>
</gene>
<evidence type="ECO:0000313" key="1">
    <source>
        <dbReference type="EMBL" id="SFK78557.1"/>
    </source>
</evidence>
<dbReference type="Proteomes" id="UP000199550">
    <property type="component" value="Unassembled WGS sequence"/>
</dbReference>
<proteinExistence type="predicted"/>
<dbReference type="EMBL" id="FOTF01000002">
    <property type="protein sequence ID" value="SFK78557.1"/>
    <property type="molecule type" value="Genomic_DNA"/>
</dbReference>
<dbReference type="Pfam" id="PF13279">
    <property type="entry name" value="4HBT_2"/>
    <property type="match status" value="1"/>
</dbReference>
<dbReference type="InterPro" id="IPR050563">
    <property type="entry name" value="4-hydroxybenzoyl-CoA_TE"/>
</dbReference>
<dbReference type="Gene3D" id="3.10.129.10">
    <property type="entry name" value="Hotdog Thioesterase"/>
    <property type="match status" value="1"/>
</dbReference>
<organism evidence="1 2">
    <name type="scientific">Loktanella salsilacus</name>
    <dbReference type="NCBI Taxonomy" id="195913"/>
    <lineage>
        <taxon>Bacteria</taxon>
        <taxon>Pseudomonadati</taxon>
        <taxon>Pseudomonadota</taxon>
        <taxon>Alphaproteobacteria</taxon>
        <taxon>Rhodobacterales</taxon>
        <taxon>Roseobacteraceae</taxon>
        <taxon>Loktanella</taxon>
    </lineage>
</organism>
<dbReference type="RefSeq" id="WP_090184828.1">
    <property type="nucleotide sequence ID" value="NZ_CAXIDI010000002.1"/>
</dbReference>
<dbReference type="CDD" id="cd00586">
    <property type="entry name" value="4HBT"/>
    <property type="match status" value="1"/>
</dbReference>
<keyword evidence="1" id="KW-0378">Hydrolase</keyword>
<name>A0A1I4CE06_9RHOB</name>
<dbReference type="PANTHER" id="PTHR31793:SF39">
    <property type="entry name" value="THIOESTERASE_THIOL ESTER DEHYDRASE-ISOMERASE"/>
    <property type="match status" value="1"/>
</dbReference>
<dbReference type="InterPro" id="IPR029069">
    <property type="entry name" value="HotDog_dom_sf"/>
</dbReference>
<protein>
    <submittedName>
        <fullName evidence="1">Acyl-CoA thioester hydrolase</fullName>
    </submittedName>
</protein>
<dbReference type="PANTHER" id="PTHR31793">
    <property type="entry name" value="4-HYDROXYBENZOYL-COA THIOESTERASE FAMILY MEMBER"/>
    <property type="match status" value="1"/>
</dbReference>
<reference evidence="1 2" key="1">
    <citation type="submission" date="2016-10" db="EMBL/GenBank/DDBJ databases">
        <authorList>
            <person name="de Groot N.N."/>
        </authorList>
    </citation>
    <scope>NUCLEOTIDE SEQUENCE [LARGE SCALE GENOMIC DNA]</scope>
    <source>
        <strain evidence="1 2">DSM 16199</strain>
    </source>
</reference>
<keyword evidence="2" id="KW-1185">Reference proteome</keyword>
<accession>A0A1I4CE06</accession>
<dbReference type="GO" id="GO:0047617">
    <property type="term" value="F:fatty acyl-CoA hydrolase activity"/>
    <property type="evidence" value="ECO:0007669"/>
    <property type="project" value="TreeGrafter"/>
</dbReference>
<evidence type="ECO:0000313" key="2">
    <source>
        <dbReference type="Proteomes" id="UP000199550"/>
    </source>
</evidence>
<sequence length="156" mass="17871">MTVPFLTPLHTDDLRAAGIPEPWTFGMADKVRFGEIDALQHVNNAVYLKWFENLRILYFNDRDVWSIDGKRPKVVLRNIGLDYRSEVKLTDEYIMTGRTTKLGNSSFTMEYGVWVRGRLTTTSHAVMVMLNDDNSKCTIPDHIRQMFIDQDGAVAG</sequence>
<dbReference type="OrthoDB" id="9801517at2"/>
<dbReference type="STRING" id="195913.SAMN04488004_10269"/>
<dbReference type="AlphaFoldDB" id="A0A1I4CE06"/>
<dbReference type="SUPFAM" id="SSF54637">
    <property type="entry name" value="Thioesterase/thiol ester dehydrase-isomerase"/>
    <property type="match status" value="1"/>
</dbReference>
<dbReference type="GeneID" id="97890949"/>